<dbReference type="EMBL" id="JBHHMI010000003">
    <property type="protein sequence ID" value="MFB5266066.1"/>
    <property type="molecule type" value="Genomic_DNA"/>
</dbReference>
<evidence type="ECO:0000313" key="2">
    <source>
        <dbReference type="Proteomes" id="UP001580346"/>
    </source>
</evidence>
<evidence type="ECO:0000313" key="1">
    <source>
        <dbReference type="EMBL" id="MFB5266066.1"/>
    </source>
</evidence>
<protein>
    <submittedName>
        <fullName evidence="1">Uncharacterized protein</fullName>
    </submittedName>
</protein>
<reference evidence="1 2" key="1">
    <citation type="submission" date="2024-09" db="EMBL/GenBank/DDBJ databases">
        <title>Paenibacillus zeirhizospherea sp. nov., isolated from surface of the maize (Zea mays) roots in a horticulture field, Hungary.</title>
        <authorList>
            <person name="Marton D."/>
            <person name="Farkas M."/>
            <person name="Bedics A."/>
            <person name="Toth E."/>
            <person name="Tancsics A."/>
            <person name="Boka K."/>
            <person name="Maroti G."/>
            <person name="Kriszt B."/>
            <person name="Cserhati M."/>
        </authorList>
    </citation>
    <scope>NUCLEOTIDE SEQUENCE [LARGE SCALE GENOMIC DNA]</scope>
    <source>
        <strain evidence="1 2">KCTC 33519</strain>
    </source>
</reference>
<organism evidence="1 2">
    <name type="scientific">Paenibacillus enshidis</name>
    <dbReference type="NCBI Taxonomy" id="1458439"/>
    <lineage>
        <taxon>Bacteria</taxon>
        <taxon>Bacillati</taxon>
        <taxon>Bacillota</taxon>
        <taxon>Bacilli</taxon>
        <taxon>Bacillales</taxon>
        <taxon>Paenibacillaceae</taxon>
        <taxon>Paenibacillus</taxon>
    </lineage>
</organism>
<keyword evidence="2" id="KW-1185">Reference proteome</keyword>
<name>A0ABV5ASB3_9BACL</name>
<accession>A0ABV5ASB3</accession>
<dbReference type="RefSeq" id="WP_375353634.1">
    <property type="nucleotide sequence ID" value="NZ_JBHHMI010000003.1"/>
</dbReference>
<comment type="caution">
    <text evidence="1">The sequence shown here is derived from an EMBL/GenBank/DDBJ whole genome shotgun (WGS) entry which is preliminary data.</text>
</comment>
<dbReference type="Proteomes" id="UP001580346">
    <property type="component" value="Unassembled WGS sequence"/>
</dbReference>
<sequence>MVTVALYADEVRDLNFYSALQQLMALFLQMADTTTKLSKQSVFCQLQDWIAGLPRYIKGLFKELSCES</sequence>
<proteinExistence type="predicted"/>
<gene>
    <name evidence="1" type="ORF">ACE41H_04600</name>
</gene>